<keyword evidence="1" id="KW-0812">Transmembrane</keyword>
<evidence type="ECO:0000313" key="2">
    <source>
        <dbReference type="EMBL" id="AXH96089.1"/>
    </source>
</evidence>
<keyword evidence="1" id="KW-1133">Transmembrane helix</keyword>
<protein>
    <submittedName>
        <fullName evidence="2">Uncharacterized protein</fullName>
    </submittedName>
</protein>
<feature type="transmembrane region" description="Helical" evidence="1">
    <location>
        <begin position="33"/>
        <end position="51"/>
    </location>
</feature>
<feature type="transmembrane region" description="Helical" evidence="1">
    <location>
        <begin position="111"/>
        <end position="137"/>
    </location>
</feature>
<dbReference type="EMBL" id="CP031229">
    <property type="protein sequence ID" value="AXH96089.1"/>
    <property type="molecule type" value="Genomic_DNA"/>
</dbReference>
<evidence type="ECO:0000256" key="1">
    <source>
        <dbReference type="SAM" id="Phobius"/>
    </source>
</evidence>
<sequence length="180" mass="18476">MTYESAPGMPEHGQHVTGQVVERPQSVSLAQKLMYGGAAVTLVSGVLGLFGDKDALREQTRKQLEAAGQAVDDATLDSALQIGLVTGVGVMVVSVVLWLLLGWLNGRGVGWARIVATVLGILGVLSTVVGLAGSAILPGGAAGGALTMALSVLTGLIALAVVILLWRPDAGRFFAAHKQR</sequence>
<accession>A0A345NM31</accession>
<reference evidence="2 3" key="1">
    <citation type="submission" date="2018-07" db="EMBL/GenBank/DDBJ databases">
        <title>Complete genome sequencing of Ornithinimicrobium sp. AMA3305.</title>
        <authorList>
            <person name="Bae J.-W."/>
        </authorList>
    </citation>
    <scope>NUCLEOTIDE SEQUENCE [LARGE SCALE GENOMIC DNA]</scope>
    <source>
        <strain evidence="2 3">AMA3305</strain>
    </source>
</reference>
<name>A0A345NM31_9MICO</name>
<organism evidence="2 3">
    <name type="scientific">Ornithinimicrobium avium</name>
    <dbReference type="NCBI Taxonomy" id="2283195"/>
    <lineage>
        <taxon>Bacteria</taxon>
        <taxon>Bacillati</taxon>
        <taxon>Actinomycetota</taxon>
        <taxon>Actinomycetes</taxon>
        <taxon>Micrococcales</taxon>
        <taxon>Ornithinimicrobiaceae</taxon>
        <taxon>Ornithinimicrobium</taxon>
    </lineage>
</organism>
<keyword evidence="1" id="KW-0472">Membrane</keyword>
<dbReference type="AlphaFoldDB" id="A0A345NM31"/>
<feature type="transmembrane region" description="Helical" evidence="1">
    <location>
        <begin position="82"/>
        <end position="104"/>
    </location>
</feature>
<dbReference type="KEGG" id="orn:DV701_08065"/>
<keyword evidence="3" id="KW-1185">Reference proteome</keyword>
<dbReference type="Proteomes" id="UP000253790">
    <property type="component" value="Chromosome"/>
</dbReference>
<dbReference type="RefSeq" id="WP_114927854.1">
    <property type="nucleotide sequence ID" value="NZ_CP031229.1"/>
</dbReference>
<dbReference type="OrthoDB" id="3831145at2"/>
<gene>
    <name evidence="2" type="ORF">DV701_08065</name>
</gene>
<proteinExistence type="predicted"/>
<evidence type="ECO:0000313" key="3">
    <source>
        <dbReference type="Proteomes" id="UP000253790"/>
    </source>
</evidence>
<feature type="transmembrane region" description="Helical" evidence="1">
    <location>
        <begin position="143"/>
        <end position="166"/>
    </location>
</feature>